<dbReference type="PANTHER" id="PTHR30576">
    <property type="entry name" value="COLANIC BIOSYNTHESIS UDP-GLUCOSE LIPID CARRIER TRANSFERASE"/>
    <property type="match status" value="1"/>
</dbReference>
<dbReference type="EMBL" id="PVEP01000004">
    <property type="protein sequence ID" value="PQV56769.1"/>
    <property type="molecule type" value="Genomic_DNA"/>
</dbReference>
<reference evidence="5 6" key="1">
    <citation type="submission" date="2018-02" db="EMBL/GenBank/DDBJ databases">
        <title>Genomic Encyclopedia of Archaeal and Bacterial Type Strains, Phase II (KMG-II): from individual species to whole genera.</title>
        <authorList>
            <person name="Goeker M."/>
        </authorList>
    </citation>
    <scope>NUCLEOTIDE SEQUENCE [LARGE SCALE GENOMIC DNA]</scope>
    <source>
        <strain evidence="5 6">DSM 18921</strain>
    </source>
</reference>
<dbReference type="OrthoDB" id="9808602at2"/>
<dbReference type="GO" id="GO:0000271">
    <property type="term" value="P:polysaccharide biosynthetic process"/>
    <property type="evidence" value="ECO:0007669"/>
    <property type="project" value="UniProtKB-KW"/>
</dbReference>
<keyword evidence="5" id="KW-0808">Transferase</keyword>
<organism evidence="5 6">
    <name type="scientific">Albidovulum denitrificans</name>
    <dbReference type="NCBI Taxonomy" id="404881"/>
    <lineage>
        <taxon>Bacteria</taxon>
        <taxon>Pseudomonadati</taxon>
        <taxon>Pseudomonadota</taxon>
        <taxon>Alphaproteobacteria</taxon>
        <taxon>Rhodobacterales</taxon>
        <taxon>Paracoccaceae</taxon>
        <taxon>Albidovulum</taxon>
    </lineage>
</organism>
<dbReference type="GO" id="GO:0016780">
    <property type="term" value="F:phosphotransferase activity, for other substituted phosphate groups"/>
    <property type="evidence" value="ECO:0007669"/>
    <property type="project" value="TreeGrafter"/>
</dbReference>
<dbReference type="AlphaFoldDB" id="A0A2S8S7M1"/>
<dbReference type="PANTHER" id="PTHR30576:SF0">
    <property type="entry name" value="UNDECAPRENYL-PHOSPHATE N-ACETYLGALACTOSAMINYL 1-PHOSPHATE TRANSFERASE-RELATED"/>
    <property type="match status" value="1"/>
</dbReference>
<keyword evidence="3" id="KW-1133">Transmembrane helix</keyword>
<keyword evidence="6" id="KW-1185">Reference proteome</keyword>
<dbReference type="RefSeq" id="WP_105514925.1">
    <property type="nucleotide sequence ID" value="NZ_PVEP01000004.1"/>
</dbReference>
<evidence type="ECO:0000256" key="2">
    <source>
        <dbReference type="ARBA" id="ARBA00023169"/>
    </source>
</evidence>
<dbReference type="Pfam" id="PF02397">
    <property type="entry name" value="Bac_transf"/>
    <property type="match status" value="1"/>
</dbReference>
<keyword evidence="3" id="KW-0812">Transmembrane</keyword>
<evidence type="ECO:0000313" key="5">
    <source>
        <dbReference type="EMBL" id="PQV56769.1"/>
    </source>
</evidence>
<feature type="transmembrane region" description="Helical" evidence="3">
    <location>
        <begin position="7"/>
        <end position="34"/>
    </location>
</feature>
<sequence>MTPGKRLFDIVLALLVLPAVALAMVVIGALILILDGRPVFYVSERMRDPVTPFRLWKFRTMRADPADHGATGGHKADRLTRCAPFLRSTHLDELPQLFNILRGDMSFVGPRAPLRVYVEAAPDLYARVLKSRPGLTGLATLVYRHEEARLLADSRTAEETEAIYRRRCVPRKARLDLIYQRNRSICLDLWIILRTVLHR</sequence>
<evidence type="ECO:0000259" key="4">
    <source>
        <dbReference type="Pfam" id="PF02397"/>
    </source>
</evidence>
<dbReference type="Proteomes" id="UP000238338">
    <property type="component" value="Unassembled WGS sequence"/>
</dbReference>
<accession>A0A2S8S7M1</accession>
<dbReference type="InterPro" id="IPR003362">
    <property type="entry name" value="Bact_transf"/>
</dbReference>
<feature type="domain" description="Bacterial sugar transferase" evidence="4">
    <location>
        <begin position="5"/>
        <end position="197"/>
    </location>
</feature>
<evidence type="ECO:0000256" key="3">
    <source>
        <dbReference type="SAM" id="Phobius"/>
    </source>
</evidence>
<gene>
    <name evidence="5" type="ORF">LX70_02343</name>
</gene>
<name>A0A2S8S7M1_9RHOB</name>
<proteinExistence type="inferred from homology"/>
<comment type="similarity">
    <text evidence="1">Belongs to the bacterial sugar transferase family.</text>
</comment>
<comment type="caution">
    <text evidence="5">The sequence shown here is derived from an EMBL/GenBank/DDBJ whole genome shotgun (WGS) entry which is preliminary data.</text>
</comment>
<keyword evidence="3" id="KW-0472">Membrane</keyword>
<evidence type="ECO:0000256" key="1">
    <source>
        <dbReference type="ARBA" id="ARBA00006464"/>
    </source>
</evidence>
<protein>
    <submittedName>
        <fullName evidence="5">Lipopolysaccharide/colanic/teichoic acid biosynthesis glycosyltransferase</fullName>
    </submittedName>
</protein>
<evidence type="ECO:0000313" key="6">
    <source>
        <dbReference type="Proteomes" id="UP000238338"/>
    </source>
</evidence>
<keyword evidence="2" id="KW-0270">Exopolysaccharide synthesis</keyword>